<evidence type="ECO:0000313" key="1">
    <source>
        <dbReference type="EMBL" id="CAK5109209.1"/>
    </source>
</evidence>
<sequence length="169" mass="18487">MEAMEVDSKPNAPVVTSSANNSNSHSANSAASISSSATQPQTVTMGGNSPGGEFISREFTKDLDEWIAQLYECKQLTEIQVKLLCDKAREILKHESNVQEVKCPVTVCGDVHGQFHDLMELFKMGGKSPDTNYLFMGDYVDRGYYSVETVSLLVCLKVSLILIECLGVV</sequence>
<reference evidence="1" key="1">
    <citation type="submission" date="2023-11" db="EMBL/GenBank/DDBJ databases">
        <authorList>
            <person name="Poullet M."/>
        </authorList>
    </citation>
    <scope>NUCLEOTIDE SEQUENCE</scope>
    <source>
        <strain evidence="1">E1834</strain>
    </source>
</reference>
<proteinExistence type="predicted"/>
<gene>
    <name evidence="1" type="ORF">MENTE1834_LOCUS44118</name>
</gene>
<name>A0ACB1AZ01_MELEN</name>
<comment type="caution">
    <text evidence="1">The sequence shown here is derived from an EMBL/GenBank/DDBJ whole genome shotgun (WGS) entry which is preliminary data.</text>
</comment>
<dbReference type="EMBL" id="CAVMJV010000131">
    <property type="protein sequence ID" value="CAK5109209.1"/>
    <property type="molecule type" value="Genomic_DNA"/>
</dbReference>
<dbReference type="Proteomes" id="UP001497535">
    <property type="component" value="Unassembled WGS sequence"/>
</dbReference>
<keyword evidence="2" id="KW-1185">Reference proteome</keyword>
<accession>A0ACB1AZ01</accession>
<protein>
    <submittedName>
        <fullName evidence="1">Uncharacterized protein</fullName>
    </submittedName>
</protein>
<organism evidence="1 2">
    <name type="scientific">Meloidogyne enterolobii</name>
    <name type="common">Root-knot nematode worm</name>
    <name type="synonym">Meloidogyne mayaguensis</name>
    <dbReference type="NCBI Taxonomy" id="390850"/>
    <lineage>
        <taxon>Eukaryota</taxon>
        <taxon>Metazoa</taxon>
        <taxon>Ecdysozoa</taxon>
        <taxon>Nematoda</taxon>
        <taxon>Chromadorea</taxon>
        <taxon>Rhabditida</taxon>
        <taxon>Tylenchina</taxon>
        <taxon>Tylenchomorpha</taxon>
        <taxon>Tylenchoidea</taxon>
        <taxon>Meloidogynidae</taxon>
        <taxon>Meloidogyninae</taxon>
        <taxon>Meloidogyne</taxon>
    </lineage>
</organism>
<evidence type="ECO:0000313" key="2">
    <source>
        <dbReference type="Proteomes" id="UP001497535"/>
    </source>
</evidence>